<dbReference type="RefSeq" id="WP_139792074.1">
    <property type="nucleotide sequence ID" value="NZ_AP025268.1"/>
</dbReference>
<feature type="signal peptide" evidence="2">
    <location>
        <begin position="1"/>
        <end position="29"/>
    </location>
</feature>
<organism evidence="3 4">
    <name type="scientific">Rhodococcus hoagii</name>
    <name type="common">Corynebacterium equii</name>
    <dbReference type="NCBI Taxonomy" id="43767"/>
    <lineage>
        <taxon>Bacteria</taxon>
        <taxon>Bacillati</taxon>
        <taxon>Actinomycetota</taxon>
        <taxon>Actinomycetes</taxon>
        <taxon>Mycobacteriales</taxon>
        <taxon>Nocardiaceae</taxon>
        <taxon>Prescottella</taxon>
    </lineage>
</organism>
<gene>
    <name evidence="3" type="ORF">GS453_10585</name>
</gene>
<evidence type="ECO:0000313" key="4">
    <source>
        <dbReference type="Proteomes" id="UP000738270"/>
    </source>
</evidence>
<dbReference type="SUPFAM" id="SSF101898">
    <property type="entry name" value="NHL repeat"/>
    <property type="match status" value="1"/>
</dbReference>
<feature type="region of interest" description="Disordered" evidence="1">
    <location>
        <begin position="298"/>
        <end position="331"/>
    </location>
</feature>
<dbReference type="Proteomes" id="UP000738270">
    <property type="component" value="Unassembled WGS sequence"/>
</dbReference>
<feature type="chain" id="PRO_5042984916" description="NHL repeat containing protein" evidence="2">
    <location>
        <begin position="30"/>
        <end position="331"/>
    </location>
</feature>
<accession>A0AAP2F5Y7</accession>
<protein>
    <recommendedName>
        <fullName evidence="5">NHL repeat containing protein</fullName>
    </recommendedName>
</protein>
<dbReference type="AlphaFoldDB" id="A0AAP2F5Y7"/>
<dbReference type="EMBL" id="WUXD01000002">
    <property type="protein sequence ID" value="MBM4627322.1"/>
    <property type="molecule type" value="Genomic_DNA"/>
</dbReference>
<evidence type="ECO:0000256" key="1">
    <source>
        <dbReference type="SAM" id="MobiDB-lite"/>
    </source>
</evidence>
<evidence type="ECO:0000256" key="2">
    <source>
        <dbReference type="SAM" id="SignalP"/>
    </source>
</evidence>
<proteinExistence type="predicted"/>
<comment type="caution">
    <text evidence="3">The sequence shown here is derived from an EMBL/GenBank/DDBJ whole genome shotgun (WGS) entry which is preliminary data.</text>
</comment>
<sequence length="331" mass="33195">MASHGLTKLLLSTAAATAVVLGAAAPAYAVDPPATTYTQSTVLALRGGEWANDVAVDDYGNTAILVSSPSGGGTRVVKISKEGQQTSVPITGQRSSAGSLAIDSEGNTFLTFGSYLAGGTVASGSVLQITPEGNTFSILYGMRNPCDVTAKGTEIAVLDCGTGNEDGQVVRADIPGGSASQWVNGFVQPRGIALDNAGNIFVGEARYGDGNSSVAKVARDGSKTEIPLAGIFPHGVAIGADGNPVVAGVTETAVRVVRLSADGTQTVLPFSGLVWPTGVAANQDGAVTVSYLEGSSTNSASRVVRLTPNPVSTPTPEPTPTPTPGFGSSGS</sequence>
<dbReference type="Gene3D" id="2.40.10.500">
    <property type="match status" value="1"/>
</dbReference>
<dbReference type="InterPro" id="IPR011042">
    <property type="entry name" value="6-blade_b-propeller_TolB-like"/>
</dbReference>
<dbReference type="Gene3D" id="2.120.10.30">
    <property type="entry name" value="TolB, C-terminal domain"/>
    <property type="match status" value="1"/>
</dbReference>
<feature type="compositionally biased region" description="Pro residues" evidence="1">
    <location>
        <begin position="311"/>
        <end position="323"/>
    </location>
</feature>
<evidence type="ECO:0008006" key="5">
    <source>
        <dbReference type="Google" id="ProtNLM"/>
    </source>
</evidence>
<reference evidence="3" key="1">
    <citation type="submission" date="2019-11" db="EMBL/GenBank/DDBJ databases">
        <title>Spread of Macrolides and rifampicin resistant Rhodococcus equi in clinical isolates in the USA.</title>
        <authorList>
            <person name="Alvarez-Narvaez S."/>
            <person name="Huber L."/>
            <person name="Cohen N.D."/>
            <person name="Slovis N."/>
            <person name="Greiter M."/>
            <person name="Giguere S."/>
            <person name="Hart K."/>
        </authorList>
    </citation>
    <scope>NUCLEOTIDE SEQUENCE</scope>
    <source>
        <strain evidence="3">Lh_38</strain>
    </source>
</reference>
<keyword evidence="2" id="KW-0732">Signal</keyword>
<name>A0AAP2F5Y7_RHOHA</name>
<evidence type="ECO:0000313" key="3">
    <source>
        <dbReference type="EMBL" id="MBM4627322.1"/>
    </source>
</evidence>